<dbReference type="RefSeq" id="YP_004934881.1">
    <property type="nucleotide sequence ID" value="NC_016174.1"/>
</dbReference>
<dbReference type="AlphaFoldDB" id="G8A432"/>
<organism evidence="2">
    <name type="scientific">Meretrix lamarckii</name>
    <name type="common">Korean hard clam</name>
    <dbReference type="NCBI Taxonomy" id="157363"/>
    <lineage>
        <taxon>Eukaryota</taxon>
        <taxon>Metazoa</taxon>
        <taxon>Spiralia</taxon>
        <taxon>Lophotrochozoa</taxon>
        <taxon>Mollusca</taxon>
        <taxon>Bivalvia</taxon>
        <taxon>Autobranchia</taxon>
        <taxon>Heteroconchia</taxon>
        <taxon>Euheterodonta</taxon>
        <taxon>Imparidentia</taxon>
        <taxon>Neoheterodontei</taxon>
        <taxon>Venerida</taxon>
        <taxon>Veneroidea</taxon>
        <taxon>Veneridae</taxon>
        <taxon>Meretrix</taxon>
    </lineage>
</organism>
<feature type="transmembrane region" description="Helical" evidence="1">
    <location>
        <begin position="155"/>
        <end position="180"/>
    </location>
</feature>
<evidence type="ECO:0000256" key="1">
    <source>
        <dbReference type="SAM" id="Phobius"/>
    </source>
</evidence>
<feature type="transmembrane region" description="Helical" evidence="1">
    <location>
        <begin position="6"/>
        <end position="26"/>
    </location>
</feature>
<proteinExistence type="predicted"/>
<name>G8A432_9BIVA</name>
<keyword evidence="1" id="KW-0472">Membrane</keyword>
<feature type="transmembrane region" description="Helical" evidence="1">
    <location>
        <begin position="61"/>
        <end position="85"/>
    </location>
</feature>
<evidence type="ECO:0000313" key="2">
    <source>
        <dbReference type="EMBL" id="ACY06189.1"/>
    </source>
</evidence>
<gene>
    <name evidence="2" type="primary">ND6</name>
</gene>
<reference evidence="2" key="1">
    <citation type="submission" date="2009-10" db="EMBL/GenBank/DDBJ databases">
        <authorList>
            <person name="Wang H.X."/>
            <person name="Liu B.Z."/>
            <person name="Zhang S.P."/>
        </authorList>
    </citation>
    <scope>NUCLEOTIDE SEQUENCE</scope>
</reference>
<feature type="non-terminal residue" evidence="2">
    <location>
        <position position="1"/>
    </location>
</feature>
<accession>G8A432</accession>
<dbReference type="EMBL" id="GU071281">
    <property type="protein sequence ID" value="ACY06189.1"/>
    <property type="molecule type" value="Genomic_DNA"/>
</dbReference>
<geneLocation type="mitochondrion" evidence="2"/>
<keyword evidence="1" id="KW-1133">Transmembrane helix</keyword>
<dbReference type="GeneID" id="11341054"/>
<dbReference type="CTD" id="4541"/>
<feature type="transmembrane region" description="Helical" evidence="1">
    <location>
        <begin position="38"/>
        <end position="55"/>
    </location>
</feature>
<reference evidence="2" key="2">
    <citation type="journal article" date="2011" name="Mar. Genomics">
        <title>Complete mtDNA of the Meretrix lamarckii (Bivalvia: Veneridae) and molecular identification of suspected M. lamarckii based on the whole mitochondrial genome.</title>
        <authorList>
            <person name="Wang H."/>
            <person name="Zhang S."/>
            <person name="Xiao G."/>
            <person name="Liu B."/>
        </authorList>
    </citation>
    <scope>NUCLEOTIDE SEQUENCE</scope>
</reference>
<protein>
    <submittedName>
        <fullName evidence="2">NADH dehydrogenase subunit 6</fullName>
    </submittedName>
</protein>
<sequence length="186" mass="20628">CLCVWLLFVSIDVQVLEAFVFFLSGLAFQLSVFYSHPLVLGMGLLIIAVVMGMVVCYYGPVFSFCVFMVMVAGVLVVFSYTISLVPYKGFDFEKGEETGVDIPFGSNSKIFSSWVVLGFFFLVCLVSVGANSAYSEDFPSMLLNYTEIAYFTEDYSVVIVWLSVLLFLAMVFGASMSSWYKGALVQ</sequence>
<keyword evidence="2" id="KW-0496">Mitochondrion</keyword>
<feature type="transmembrane region" description="Helical" evidence="1">
    <location>
        <begin position="114"/>
        <end position="135"/>
    </location>
</feature>
<keyword evidence="1" id="KW-0812">Transmembrane</keyword>